<protein>
    <submittedName>
        <fullName evidence="1">Uncharacterized protein</fullName>
    </submittedName>
</protein>
<organism evidence="1">
    <name type="scientific">marine sediment metagenome</name>
    <dbReference type="NCBI Taxonomy" id="412755"/>
    <lineage>
        <taxon>unclassified sequences</taxon>
        <taxon>metagenomes</taxon>
        <taxon>ecological metagenomes</taxon>
    </lineage>
</organism>
<dbReference type="EMBL" id="LAZR01013528">
    <property type="protein sequence ID" value="KKM21536.1"/>
    <property type="molecule type" value="Genomic_DNA"/>
</dbReference>
<proteinExistence type="predicted"/>
<reference evidence="1" key="1">
    <citation type="journal article" date="2015" name="Nature">
        <title>Complex archaea that bridge the gap between prokaryotes and eukaryotes.</title>
        <authorList>
            <person name="Spang A."/>
            <person name="Saw J.H."/>
            <person name="Jorgensen S.L."/>
            <person name="Zaremba-Niedzwiedzka K."/>
            <person name="Martijn J."/>
            <person name="Lind A.E."/>
            <person name="van Eijk R."/>
            <person name="Schleper C."/>
            <person name="Guy L."/>
            <person name="Ettema T.J."/>
        </authorList>
    </citation>
    <scope>NUCLEOTIDE SEQUENCE</scope>
</reference>
<accession>A0A0F9I1Q5</accession>
<dbReference type="AlphaFoldDB" id="A0A0F9I1Q5"/>
<evidence type="ECO:0000313" key="1">
    <source>
        <dbReference type="EMBL" id="KKM21536.1"/>
    </source>
</evidence>
<gene>
    <name evidence="1" type="ORF">LCGC14_1634440</name>
</gene>
<sequence>MKLKFNFGFYTDLGAWYIWFNAPAEPWDYPDSFFDSIDNMLRELALVPSNVLSDDIDVYILENALDAFKHTKKKL</sequence>
<comment type="caution">
    <text evidence="1">The sequence shown here is derived from an EMBL/GenBank/DDBJ whole genome shotgun (WGS) entry which is preliminary data.</text>
</comment>
<name>A0A0F9I1Q5_9ZZZZ</name>